<sequence>MSDFFSLQGGGGGAFDEQLGLGDQRSYPDTNPSGVYSAAAVPLQWIFHPGAHQEEQQFFRNQLILQQRQQDLYAASSADFSGLRGGVGVGVGLGIGGDIVDGGVRGGFGGRSCQDCGNHAKKDCAHLRCRTCCMSRGFECPTHVKSTWVPAAKRRERQQQMQQLVDIKWSKHATTGESMEENAVVGEQSQRDEEDLLPDAAMACTRMASSNTSTGLELPAELTTSTVFTCVRVSSADDPNDQIAYQTAVSIGGHVFKGILYDHGSEATYFDTDAVAAVGGVGGDTTSSGGIVQPLNLVTVPSTVAAGETSRNVDPSLYAAAATSSTLDAYAAGTQFFLQER</sequence>
<reference evidence="2" key="1">
    <citation type="journal article" date="2023" name="Front. Plant Sci.">
        <title>Chromosomal-level genome assembly of Melastoma candidum provides insights into trichome evolution.</title>
        <authorList>
            <person name="Zhong Y."/>
            <person name="Wu W."/>
            <person name="Sun C."/>
            <person name="Zou P."/>
            <person name="Liu Y."/>
            <person name="Dai S."/>
            <person name="Zhou R."/>
        </authorList>
    </citation>
    <scope>NUCLEOTIDE SEQUENCE [LARGE SCALE GENOMIC DNA]</scope>
</reference>
<dbReference type="EMBL" id="CM042887">
    <property type="protein sequence ID" value="KAI4331404.1"/>
    <property type="molecule type" value="Genomic_DNA"/>
</dbReference>
<dbReference type="Proteomes" id="UP001057402">
    <property type="component" value="Chromosome 8"/>
</dbReference>
<protein>
    <submittedName>
        <fullName evidence="1">Uncharacterized protein</fullName>
    </submittedName>
</protein>
<evidence type="ECO:0000313" key="1">
    <source>
        <dbReference type="EMBL" id="KAI4331404.1"/>
    </source>
</evidence>
<proteinExistence type="predicted"/>
<name>A0ACB9N6L9_9MYRT</name>
<evidence type="ECO:0000313" key="2">
    <source>
        <dbReference type="Proteomes" id="UP001057402"/>
    </source>
</evidence>
<gene>
    <name evidence="1" type="ORF">MLD38_029594</name>
</gene>
<comment type="caution">
    <text evidence="1">The sequence shown here is derived from an EMBL/GenBank/DDBJ whole genome shotgun (WGS) entry which is preliminary data.</text>
</comment>
<organism evidence="1 2">
    <name type="scientific">Melastoma candidum</name>
    <dbReference type="NCBI Taxonomy" id="119954"/>
    <lineage>
        <taxon>Eukaryota</taxon>
        <taxon>Viridiplantae</taxon>
        <taxon>Streptophyta</taxon>
        <taxon>Embryophyta</taxon>
        <taxon>Tracheophyta</taxon>
        <taxon>Spermatophyta</taxon>
        <taxon>Magnoliopsida</taxon>
        <taxon>eudicotyledons</taxon>
        <taxon>Gunneridae</taxon>
        <taxon>Pentapetalae</taxon>
        <taxon>rosids</taxon>
        <taxon>malvids</taxon>
        <taxon>Myrtales</taxon>
        <taxon>Melastomataceae</taxon>
        <taxon>Melastomatoideae</taxon>
        <taxon>Melastomateae</taxon>
        <taxon>Melastoma</taxon>
    </lineage>
</organism>
<accession>A0ACB9N6L9</accession>
<keyword evidence="2" id="KW-1185">Reference proteome</keyword>